<feature type="domain" description="dUTPase-like" evidence="8">
    <location>
        <begin position="68"/>
        <end position="200"/>
    </location>
</feature>
<dbReference type="SUPFAM" id="SSF102645">
    <property type="entry name" value="CoaB-like"/>
    <property type="match status" value="1"/>
</dbReference>
<dbReference type="InterPro" id="IPR008181">
    <property type="entry name" value="dUTPase"/>
</dbReference>
<organism evidence="9 10">
    <name type="scientific">Alkalilimnicola ehrlichii</name>
    <dbReference type="NCBI Taxonomy" id="351052"/>
    <lineage>
        <taxon>Bacteria</taxon>
        <taxon>Pseudomonadati</taxon>
        <taxon>Pseudomonadota</taxon>
        <taxon>Gammaproteobacteria</taxon>
        <taxon>Chromatiales</taxon>
        <taxon>Ectothiorhodospiraceae</taxon>
        <taxon>Alkalilimnicola</taxon>
    </lineage>
</organism>
<keyword evidence="4 7" id="KW-0460">Magnesium</keyword>
<gene>
    <name evidence="7" type="primary">dut</name>
    <name evidence="9" type="ORF">CAL65_08835</name>
</gene>
<evidence type="ECO:0000256" key="6">
    <source>
        <dbReference type="ARBA" id="ARBA00047686"/>
    </source>
</evidence>
<dbReference type="EC" id="3.6.1.23" evidence="7"/>
<dbReference type="EMBL" id="NFZW01000007">
    <property type="protein sequence ID" value="RFA37521.1"/>
    <property type="molecule type" value="Genomic_DNA"/>
</dbReference>
<dbReference type="InterPro" id="IPR033704">
    <property type="entry name" value="dUTPase_trimeric"/>
</dbReference>
<dbReference type="InterPro" id="IPR036157">
    <property type="entry name" value="dUTPase-like_sf"/>
</dbReference>
<reference evidence="10" key="1">
    <citation type="submission" date="2017-05" db="EMBL/GenBank/DDBJ databases">
        <authorList>
            <person name="Sharma S."/>
            <person name="Sidhu C."/>
            <person name="Pinnaka A.K."/>
        </authorList>
    </citation>
    <scope>NUCLEOTIDE SEQUENCE [LARGE SCALE GENOMIC DNA]</scope>
    <source>
        <strain evidence="10">AK93</strain>
    </source>
</reference>
<evidence type="ECO:0000256" key="7">
    <source>
        <dbReference type="HAMAP-Rule" id="MF_00116"/>
    </source>
</evidence>
<feature type="binding site" evidence="7">
    <location>
        <begin position="138"/>
        <end position="140"/>
    </location>
    <ligand>
        <name>substrate</name>
    </ligand>
</feature>
<comment type="cofactor">
    <cofactor evidence="7">
        <name>Mg(2+)</name>
        <dbReference type="ChEBI" id="CHEBI:18420"/>
    </cofactor>
</comment>
<dbReference type="AlphaFoldDB" id="A0A3E0WZB0"/>
<keyword evidence="5 7" id="KW-0546">Nucleotide metabolism</keyword>
<feature type="binding site" evidence="7">
    <location>
        <position position="134"/>
    </location>
    <ligand>
        <name>substrate</name>
    </ligand>
</feature>
<dbReference type="UniPathway" id="UPA00610">
    <property type="reaction ID" value="UER00666"/>
</dbReference>
<dbReference type="InterPro" id="IPR035929">
    <property type="entry name" value="CoaB-like_sf"/>
</dbReference>
<evidence type="ECO:0000313" key="10">
    <source>
        <dbReference type="Proteomes" id="UP000256763"/>
    </source>
</evidence>
<dbReference type="STRING" id="187272.Mlg_2846"/>
<evidence type="ECO:0000256" key="2">
    <source>
        <dbReference type="ARBA" id="ARBA00022723"/>
    </source>
</evidence>
<sequence length="202" mass="21928">MIAANWVGGETGFDSADNALEVFWPEGHQALERQPKAELAEALIRLIAKRYHEKIQLKILDSRLERDFPLPSYATDGSAGLDLRACLDAPLTLAPGKTELIPTGIAVHMDDTGLAAMILPRSGLGHKHGIVLGNLVGLIDSDYQGQIFVSCWNRSETAFTVEPGERIAQLVFVPVVRADFELVDEFAPSTRGDGGFGHSGRH</sequence>
<evidence type="ECO:0000256" key="5">
    <source>
        <dbReference type="ARBA" id="ARBA00023080"/>
    </source>
</evidence>
<dbReference type="NCBIfam" id="TIGR00576">
    <property type="entry name" value="dut"/>
    <property type="match status" value="1"/>
</dbReference>
<dbReference type="PANTHER" id="PTHR11241:SF0">
    <property type="entry name" value="DEOXYURIDINE 5'-TRIPHOSPHATE NUCLEOTIDOHYDROLASE"/>
    <property type="match status" value="1"/>
</dbReference>
<accession>A0A3E0WZB0</accession>
<dbReference type="GO" id="GO:0000287">
    <property type="term" value="F:magnesium ion binding"/>
    <property type="evidence" value="ECO:0007669"/>
    <property type="project" value="UniProtKB-UniRule"/>
</dbReference>
<comment type="function">
    <text evidence="7">This enzyme is involved in nucleotide metabolism: it produces dUMP, the immediate precursor of thymidine nucleotides and it decreases the intracellular concentration of dUTP so that uracil cannot be incorporated into DNA.</text>
</comment>
<comment type="caution">
    <text evidence="7">Lacks conserved residue(s) required for the propagation of feature annotation.</text>
</comment>
<evidence type="ECO:0000259" key="8">
    <source>
        <dbReference type="Pfam" id="PF00692"/>
    </source>
</evidence>
<keyword evidence="2 7" id="KW-0479">Metal-binding</keyword>
<dbReference type="SUPFAM" id="SSF51283">
    <property type="entry name" value="dUTPase-like"/>
    <property type="match status" value="1"/>
</dbReference>
<dbReference type="PANTHER" id="PTHR11241">
    <property type="entry name" value="DEOXYURIDINE 5'-TRIPHOSPHATE NUCLEOTIDOHYDROLASE"/>
    <property type="match status" value="1"/>
</dbReference>
<dbReference type="GO" id="GO:0046081">
    <property type="term" value="P:dUTP catabolic process"/>
    <property type="evidence" value="ECO:0007669"/>
    <property type="project" value="InterPro"/>
</dbReference>
<comment type="catalytic activity">
    <reaction evidence="6 7">
        <text>dUTP + H2O = dUMP + diphosphate + H(+)</text>
        <dbReference type="Rhea" id="RHEA:10248"/>
        <dbReference type="ChEBI" id="CHEBI:15377"/>
        <dbReference type="ChEBI" id="CHEBI:15378"/>
        <dbReference type="ChEBI" id="CHEBI:33019"/>
        <dbReference type="ChEBI" id="CHEBI:61555"/>
        <dbReference type="ChEBI" id="CHEBI:246422"/>
        <dbReference type="EC" id="3.6.1.23"/>
    </reaction>
</comment>
<feature type="binding site" evidence="7">
    <location>
        <begin position="121"/>
        <end position="123"/>
    </location>
    <ligand>
        <name>substrate</name>
    </ligand>
</feature>
<dbReference type="GO" id="GO:0006226">
    <property type="term" value="P:dUMP biosynthetic process"/>
    <property type="evidence" value="ECO:0007669"/>
    <property type="project" value="UniProtKB-UniRule"/>
</dbReference>
<keyword evidence="3 7" id="KW-0378">Hydrolase</keyword>
<dbReference type="Proteomes" id="UP000256763">
    <property type="component" value="Unassembled WGS sequence"/>
</dbReference>
<dbReference type="Pfam" id="PF00692">
    <property type="entry name" value="dUTPase"/>
    <property type="match status" value="1"/>
</dbReference>
<dbReference type="HAMAP" id="MF_00116">
    <property type="entry name" value="dUTPase_bact"/>
    <property type="match status" value="1"/>
</dbReference>
<evidence type="ECO:0000256" key="1">
    <source>
        <dbReference type="ARBA" id="ARBA00006581"/>
    </source>
</evidence>
<keyword evidence="10" id="KW-1185">Reference proteome</keyword>
<dbReference type="FunFam" id="2.70.40.10:FF:000002">
    <property type="entry name" value="dUTP diphosphatase"/>
    <property type="match status" value="1"/>
</dbReference>
<evidence type="ECO:0000313" key="9">
    <source>
        <dbReference type="EMBL" id="RFA37521.1"/>
    </source>
</evidence>
<proteinExistence type="inferred from homology"/>
<dbReference type="Gene3D" id="2.70.40.10">
    <property type="match status" value="1"/>
</dbReference>
<dbReference type="GO" id="GO:0004170">
    <property type="term" value="F:dUTP diphosphatase activity"/>
    <property type="evidence" value="ECO:0007669"/>
    <property type="project" value="UniProtKB-UniRule"/>
</dbReference>
<protein>
    <recommendedName>
        <fullName evidence="7">Deoxyuridine 5'-triphosphate nucleotidohydrolase</fullName>
        <shortName evidence="7">dUTPase</shortName>
        <ecNumber evidence="7">3.6.1.23</ecNumber>
    </recommendedName>
    <alternativeName>
        <fullName evidence="7">dUTP pyrophosphatase</fullName>
    </alternativeName>
</protein>
<dbReference type="InterPro" id="IPR029054">
    <property type="entry name" value="dUTPase-like"/>
</dbReference>
<dbReference type="NCBIfam" id="NF001862">
    <property type="entry name" value="PRK00601.1"/>
    <property type="match status" value="1"/>
</dbReference>
<evidence type="ECO:0000256" key="3">
    <source>
        <dbReference type="ARBA" id="ARBA00022801"/>
    </source>
</evidence>
<comment type="similarity">
    <text evidence="1 7">Belongs to the dUTPase family.</text>
</comment>
<evidence type="ECO:0000256" key="4">
    <source>
        <dbReference type="ARBA" id="ARBA00022842"/>
    </source>
</evidence>
<comment type="pathway">
    <text evidence="7">Pyrimidine metabolism; dUMP biosynthesis; dUMP from dCTP (dUTP route): step 2/2.</text>
</comment>
<name>A0A3E0WZB0_9GAMM</name>
<dbReference type="CDD" id="cd07557">
    <property type="entry name" value="trimeric_dUTPase"/>
    <property type="match status" value="1"/>
</dbReference>
<comment type="caution">
    <text evidence="9">The sequence shown here is derived from an EMBL/GenBank/DDBJ whole genome shotgun (WGS) entry which is preliminary data.</text>
</comment>